<organism evidence="1 2">
    <name type="scientific">Staurois parvus</name>
    <dbReference type="NCBI Taxonomy" id="386267"/>
    <lineage>
        <taxon>Eukaryota</taxon>
        <taxon>Metazoa</taxon>
        <taxon>Chordata</taxon>
        <taxon>Craniata</taxon>
        <taxon>Vertebrata</taxon>
        <taxon>Euteleostomi</taxon>
        <taxon>Amphibia</taxon>
        <taxon>Batrachia</taxon>
        <taxon>Anura</taxon>
        <taxon>Neobatrachia</taxon>
        <taxon>Ranoidea</taxon>
        <taxon>Ranidae</taxon>
        <taxon>Staurois</taxon>
    </lineage>
</organism>
<feature type="non-terminal residue" evidence="1">
    <location>
        <position position="1"/>
    </location>
</feature>
<evidence type="ECO:0000313" key="1">
    <source>
        <dbReference type="EMBL" id="CAI9549745.1"/>
    </source>
</evidence>
<reference evidence="1" key="1">
    <citation type="submission" date="2023-05" db="EMBL/GenBank/DDBJ databases">
        <authorList>
            <person name="Stuckert A."/>
        </authorList>
    </citation>
    <scope>NUCLEOTIDE SEQUENCE</scope>
</reference>
<name>A0ABN9BQ20_9NEOB</name>
<sequence>PSPVLTTGSSLTILLPDPLYCAVRELLNPACDLDHSLPAPLYLAARTLLTWPV</sequence>
<dbReference type="EMBL" id="CATNWA010005297">
    <property type="protein sequence ID" value="CAI9549745.1"/>
    <property type="molecule type" value="Genomic_DNA"/>
</dbReference>
<accession>A0ABN9BQ20</accession>
<keyword evidence="2" id="KW-1185">Reference proteome</keyword>
<evidence type="ECO:0000313" key="2">
    <source>
        <dbReference type="Proteomes" id="UP001162483"/>
    </source>
</evidence>
<comment type="caution">
    <text evidence="1">The sequence shown here is derived from an EMBL/GenBank/DDBJ whole genome shotgun (WGS) entry which is preliminary data.</text>
</comment>
<gene>
    <name evidence="1" type="ORF">SPARVUS_LOCUS3399727</name>
</gene>
<proteinExistence type="predicted"/>
<dbReference type="Proteomes" id="UP001162483">
    <property type="component" value="Unassembled WGS sequence"/>
</dbReference>
<protein>
    <submittedName>
        <fullName evidence="1">Uncharacterized protein</fullName>
    </submittedName>
</protein>